<comment type="subcellular location">
    <subcellularLocation>
        <location evidence="2">Cell junction</location>
        <location evidence="2">Focal adhesion</location>
    </subcellularLocation>
    <subcellularLocation>
        <location evidence="3">Cell membrane</location>
        <topology evidence="3">Peripheral membrane protein</topology>
        <orientation evidence="3">Cytoplasmic side</orientation>
    </subcellularLocation>
    <subcellularLocation>
        <location evidence="1">Cytoplasm</location>
        <location evidence="1">Cytoskeleton</location>
    </subcellularLocation>
</comment>
<keyword evidence="10" id="KW-0206">Cytoskeleton</keyword>
<evidence type="ECO:0000259" key="12">
    <source>
        <dbReference type="Pfam" id="PF00307"/>
    </source>
</evidence>
<dbReference type="Gene3D" id="1.10.418.10">
    <property type="entry name" value="Calponin-like domain"/>
    <property type="match status" value="1"/>
</dbReference>
<protein>
    <recommendedName>
        <fullName evidence="12">Calponin-homology (CH) domain-containing protein</fullName>
    </recommendedName>
</protein>
<evidence type="ECO:0000256" key="7">
    <source>
        <dbReference type="ARBA" id="ARBA00022889"/>
    </source>
</evidence>
<evidence type="ECO:0000256" key="2">
    <source>
        <dbReference type="ARBA" id="ARBA00004246"/>
    </source>
</evidence>
<comment type="similarity">
    <text evidence="4">Belongs to the parvin family.</text>
</comment>
<dbReference type="InterPro" id="IPR036872">
    <property type="entry name" value="CH_dom_sf"/>
</dbReference>
<dbReference type="AlphaFoldDB" id="G1TZQ8"/>
<evidence type="ECO:0000256" key="1">
    <source>
        <dbReference type="ARBA" id="ARBA00004245"/>
    </source>
</evidence>
<dbReference type="GO" id="GO:0030031">
    <property type="term" value="P:cell projection assembly"/>
    <property type="evidence" value="ECO:0007669"/>
    <property type="project" value="TreeGrafter"/>
</dbReference>
<evidence type="ECO:0000313" key="13">
    <source>
        <dbReference type="Ensembl" id="ENSOCUP00000022582.3"/>
    </source>
</evidence>
<dbReference type="FunFam" id="1.10.418.10:FF:000011">
    <property type="entry name" value="Parvin, beta"/>
    <property type="match status" value="1"/>
</dbReference>
<name>G1TZQ8_RABIT</name>
<evidence type="ECO:0000256" key="3">
    <source>
        <dbReference type="ARBA" id="ARBA00004413"/>
    </source>
</evidence>
<dbReference type="InterPro" id="IPR001715">
    <property type="entry name" value="CH_dom"/>
</dbReference>
<dbReference type="Proteomes" id="UP000001811">
    <property type="component" value="Unplaced"/>
</dbReference>
<dbReference type="GO" id="GO:0003779">
    <property type="term" value="F:actin binding"/>
    <property type="evidence" value="ECO:0007669"/>
    <property type="project" value="UniProtKB-KW"/>
</dbReference>
<keyword evidence="9" id="KW-0009">Actin-binding</keyword>
<evidence type="ECO:0000256" key="10">
    <source>
        <dbReference type="ARBA" id="ARBA00023212"/>
    </source>
</evidence>
<feature type="region of interest" description="Disordered" evidence="11">
    <location>
        <begin position="1"/>
        <end position="121"/>
    </location>
</feature>
<keyword evidence="8" id="KW-0965">Cell junction</keyword>
<dbReference type="GO" id="GO:0005886">
    <property type="term" value="C:plasma membrane"/>
    <property type="evidence" value="ECO:0007669"/>
    <property type="project" value="UniProtKB-SubCell"/>
</dbReference>
<dbReference type="GO" id="GO:0071963">
    <property type="term" value="P:establishment or maintenance of cell polarity regulating cell shape"/>
    <property type="evidence" value="ECO:0007669"/>
    <property type="project" value="TreeGrafter"/>
</dbReference>
<dbReference type="GO" id="GO:0015629">
    <property type="term" value="C:actin cytoskeleton"/>
    <property type="evidence" value="ECO:0007669"/>
    <property type="project" value="TreeGrafter"/>
</dbReference>
<dbReference type="GeneTree" id="ENSGT00950000183194"/>
<dbReference type="GO" id="GO:0005925">
    <property type="term" value="C:focal adhesion"/>
    <property type="evidence" value="ECO:0007669"/>
    <property type="project" value="UniProtKB-SubCell"/>
</dbReference>
<sequence length="289" mass="31030">MARPLASRGFVGAARDGGSGSRGGSERPPLPPSPAARGPGSCPCSERPSHRGRDSLFGKQPGTAEHRVNSEPCSNHDSFCPPNPPGRVRERMEPESSRGLQQLPTEGELPPGEKKKYLAPASRKDPRFEELQQVLMEWINATLLPEHIVARSLEEDLFDGLILHHLFQKLAALRLEVEEMALTSASQQRKLAVVLDAVNRSLQVEERQVPWSVEGTGASRGGQARPGSDGPSTALALLCRPRASRGSGQRGQLIPEPPARACGTRVGIREAQCREGGGADEDDGTAVLK</sequence>
<evidence type="ECO:0000256" key="9">
    <source>
        <dbReference type="ARBA" id="ARBA00023203"/>
    </source>
</evidence>
<reference evidence="13" key="2">
    <citation type="submission" date="2025-08" db="UniProtKB">
        <authorList>
            <consortium name="Ensembl"/>
        </authorList>
    </citation>
    <scope>IDENTIFICATION</scope>
    <source>
        <strain evidence="13">Thorbecke</strain>
    </source>
</reference>
<dbReference type="eggNOG" id="KOG3631">
    <property type="taxonomic scope" value="Eukaryota"/>
</dbReference>
<reference evidence="13 14" key="1">
    <citation type="journal article" date="2011" name="Nature">
        <title>A high-resolution map of human evolutionary constraint using 29 mammals.</title>
        <authorList>
            <person name="Lindblad-Toh K."/>
            <person name="Garber M."/>
            <person name="Zuk O."/>
            <person name="Lin M.F."/>
            <person name="Parker B.J."/>
            <person name="Washietl S."/>
            <person name="Kheradpour P."/>
            <person name="Ernst J."/>
            <person name="Jordan G."/>
            <person name="Mauceli E."/>
            <person name="Ward L.D."/>
            <person name="Lowe C.B."/>
            <person name="Holloway A.K."/>
            <person name="Clamp M."/>
            <person name="Gnerre S."/>
            <person name="Alfoldi J."/>
            <person name="Beal K."/>
            <person name="Chang J."/>
            <person name="Clawson H."/>
            <person name="Cuff J."/>
            <person name="Di Palma F."/>
            <person name="Fitzgerald S."/>
            <person name="Flicek P."/>
            <person name="Guttman M."/>
            <person name="Hubisz M.J."/>
            <person name="Jaffe D.B."/>
            <person name="Jungreis I."/>
            <person name="Kent W.J."/>
            <person name="Kostka D."/>
            <person name="Lara M."/>
            <person name="Martins A.L."/>
            <person name="Massingham T."/>
            <person name="Moltke I."/>
            <person name="Raney B.J."/>
            <person name="Rasmussen M.D."/>
            <person name="Robinson J."/>
            <person name="Stark A."/>
            <person name="Vilella A.J."/>
            <person name="Wen J."/>
            <person name="Xie X."/>
            <person name="Zody M.C."/>
            <person name="Baldwin J."/>
            <person name="Bloom T."/>
            <person name="Chin C.W."/>
            <person name="Heiman D."/>
            <person name="Nicol R."/>
            <person name="Nusbaum C."/>
            <person name="Young S."/>
            <person name="Wilkinson J."/>
            <person name="Worley K.C."/>
            <person name="Kovar C.L."/>
            <person name="Muzny D.M."/>
            <person name="Gibbs R.A."/>
            <person name="Cree A."/>
            <person name="Dihn H.H."/>
            <person name="Fowler G."/>
            <person name="Jhangiani S."/>
            <person name="Joshi V."/>
            <person name="Lee S."/>
            <person name="Lewis L.R."/>
            <person name="Nazareth L.V."/>
            <person name="Okwuonu G."/>
            <person name="Santibanez J."/>
            <person name="Warren W.C."/>
            <person name="Mardis E.R."/>
            <person name="Weinstock G.M."/>
            <person name="Wilson R.K."/>
            <person name="Delehaunty K."/>
            <person name="Dooling D."/>
            <person name="Fronik C."/>
            <person name="Fulton L."/>
            <person name="Fulton B."/>
            <person name="Graves T."/>
            <person name="Minx P."/>
            <person name="Sodergren E."/>
            <person name="Birney E."/>
            <person name="Margulies E.H."/>
            <person name="Herrero J."/>
            <person name="Green E.D."/>
            <person name="Haussler D."/>
            <person name="Siepel A."/>
            <person name="Goldman N."/>
            <person name="Pollard K.S."/>
            <person name="Pedersen J.S."/>
            <person name="Lander E.S."/>
            <person name="Kellis M."/>
        </authorList>
    </citation>
    <scope>NUCLEOTIDE SEQUENCE [LARGE SCALE GENOMIC DNA]</scope>
    <source>
        <strain evidence="14">Thorbecke</strain>
    </source>
</reference>
<feature type="compositionally biased region" description="Basic and acidic residues" evidence="11">
    <location>
        <begin position="47"/>
        <end position="56"/>
    </location>
</feature>
<dbReference type="Ensembl" id="ENSOCUT00000027733.3">
    <property type="protein sequence ID" value="ENSOCUP00000022582.3"/>
    <property type="gene ID" value="ENSOCUG00000027017.3"/>
</dbReference>
<dbReference type="GO" id="GO:0005737">
    <property type="term" value="C:cytoplasm"/>
    <property type="evidence" value="ECO:0007669"/>
    <property type="project" value="TreeGrafter"/>
</dbReference>
<keyword evidence="5" id="KW-0963">Cytoplasm</keyword>
<dbReference type="PANTHER" id="PTHR12114">
    <property type="entry name" value="PARVIN"/>
    <property type="match status" value="1"/>
</dbReference>
<dbReference type="HOGENOM" id="CLU_047624_0_0_1"/>
<keyword evidence="14" id="KW-1185">Reference proteome</keyword>
<proteinExistence type="inferred from homology"/>
<feature type="region of interest" description="Disordered" evidence="11">
    <location>
        <begin position="212"/>
        <end position="266"/>
    </location>
</feature>
<evidence type="ECO:0000256" key="5">
    <source>
        <dbReference type="ARBA" id="ARBA00022490"/>
    </source>
</evidence>
<dbReference type="InParanoid" id="G1TZQ8"/>
<evidence type="ECO:0000256" key="4">
    <source>
        <dbReference type="ARBA" id="ARBA00005666"/>
    </source>
</evidence>
<feature type="domain" description="Calponin-homology (CH)" evidence="12">
    <location>
        <begin position="130"/>
        <end position="208"/>
    </location>
</feature>
<evidence type="ECO:0000256" key="8">
    <source>
        <dbReference type="ARBA" id="ARBA00022949"/>
    </source>
</evidence>
<feature type="compositionally biased region" description="Basic and acidic residues" evidence="11">
    <location>
        <begin position="111"/>
        <end position="121"/>
    </location>
</feature>
<reference evidence="13" key="3">
    <citation type="submission" date="2025-09" db="UniProtKB">
        <authorList>
            <consortium name="Ensembl"/>
        </authorList>
    </citation>
    <scope>IDENTIFICATION</scope>
    <source>
        <strain evidence="13">Thorbecke</strain>
    </source>
</reference>
<dbReference type="Pfam" id="PF00307">
    <property type="entry name" value="CH"/>
    <property type="match status" value="1"/>
</dbReference>
<dbReference type="Bgee" id="ENSOCUG00000027017">
    <property type="expression patterns" value="Expressed in blood and 14 other cell types or tissues"/>
</dbReference>
<dbReference type="GO" id="GO:0030036">
    <property type="term" value="P:actin cytoskeleton organization"/>
    <property type="evidence" value="ECO:0007669"/>
    <property type="project" value="InterPro"/>
</dbReference>
<dbReference type="InterPro" id="IPR028433">
    <property type="entry name" value="Parvin"/>
</dbReference>
<dbReference type="STRING" id="9986.ENSOCUP00000022582"/>
<dbReference type="GO" id="GO:0034446">
    <property type="term" value="P:substrate adhesion-dependent cell spreading"/>
    <property type="evidence" value="ECO:0007669"/>
    <property type="project" value="TreeGrafter"/>
</dbReference>
<evidence type="ECO:0000313" key="14">
    <source>
        <dbReference type="Proteomes" id="UP000001811"/>
    </source>
</evidence>
<accession>G1TZQ8</accession>
<keyword evidence="7" id="KW-0130">Cell adhesion</keyword>
<keyword evidence="6" id="KW-0677">Repeat</keyword>
<dbReference type="SUPFAM" id="SSF47576">
    <property type="entry name" value="Calponin-homology domain, CH-domain"/>
    <property type="match status" value="1"/>
</dbReference>
<organism evidence="13 14">
    <name type="scientific">Oryctolagus cuniculus</name>
    <name type="common">Rabbit</name>
    <dbReference type="NCBI Taxonomy" id="9986"/>
    <lineage>
        <taxon>Eukaryota</taxon>
        <taxon>Metazoa</taxon>
        <taxon>Chordata</taxon>
        <taxon>Craniata</taxon>
        <taxon>Vertebrata</taxon>
        <taxon>Euteleostomi</taxon>
        <taxon>Mammalia</taxon>
        <taxon>Eutheria</taxon>
        <taxon>Euarchontoglires</taxon>
        <taxon>Glires</taxon>
        <taxon>Lagomorpha</taxon>
        <taxon>Leporidae</taxon>
        <taxon>Oryctolagus</taxon>
    </lineage>
</organism>
<evidence type="ECO:0000256" key="11">
    <source>
        <dbReference type="SAM" id="MobiDB-lite"/>
    </source>
</evidence>
<evidence type="ECO:0000256" key="6">
    <source>
        <dbReference type="ARBA" id="ARBA00022737"/>
    </source>
</evidence>
<dbReference type="PANTHER" id="PTHR12114:SF1">
    <property type="entry name" value="GAMMA-PARVIN"/>
    <property type="match status" value="1"/>
</dbReference>
<feature type="compositionally biased region" description="Basic and acidic residues" evidence="11">
    <location>
        <begin position="87"/>
        <end position="96"/>
    </location>
</feature>